<dbReference type="SUPFAM" id="SSF48264">
    <property type="entry name" value="Cytochrome P450"/>
    <property type="match status" value="2"/>
</dbReference>
<evidence type="ECO:0000256" key="7">
    <source>
        <dbReference type="ARBA" id="ARBA00023004"/>
    </source>
</evidence>
<evidence type="ECO:0008006" key="13">
    <source>
        <dbReference type="Google" id="ProtNLM"/>
    </source>
</evidence>
<proteinExistence type="inferred from homology"/>
<dbReference type="InterPro" id="IPR050121">
    <property type="entry name" value="Cytochrome_P450_monoxygenase"/>
</dbReference>
<evidence type="ECO:0000313" key="11">
    <source>
        <dbReference type="EMBL" id="RSH92417.1"/>
    </source>
</evidence>
<comment type="similarity">
    <text evidence="3 10">Belongs to the cytochrome P450 family.</text>
</comment>
<keyword evidence="12" id="KW-1185">Reference proteome</keyword>
<keyword evidence="7 9" id="KW-0408">Iron</keyword>
<evidence type="ECO:0000256" key="2">
    <source>
        <dbReference type="ARBA" id="ARBA00005179"/>
    </source>
</evidence>
<reference evidence="11 12" key="1">
    <citation type="submission" date="2018-11" db="EMBL/GenBank/DDBJ databases">
        <title>Genome sequence of Saitozyma podzolica DSM 27192.</title>
        <authorList>
            <person name="Aliyu H."/>
            <person name="Gorte O."/>
            <person name="Ochsenreither K."/>
        </authorList>
    </citation>
    <scope>NUCLEOTIDE SEQUENCE [LARGE SCALE GENOMIC DNA]</scope>
    <source>
        <strain evidence="11 12">DSM 27192</strain>
    </source>
</reference>
<comment type="caution">
    <text evidence="11">The sequence shown here is derived from an EMBL/GenBank/DDBJ whole genome shotgun (WGS) entry which is preliminary data.</text>
</comment>
<dbReference type="PANTHER" id="PTHR24305:SF166">
    <property type="entry name" value="CYTOCHROME P450 12A4, MITOCHONDRIAL-RELATED"/>
    <property type="match status" value="1"/>
</dbReference>
<keyword evidence="4 9" id="KW-0349">Heme</keyword>
<sequence>MTSSSGFSTQNPLHPLLYLALLLPLAYILRKPLLRLVTPRGIPDVPAFPNPSPLLGDLPMITKVIKETGSFSAFFDKAARELGPIAQVRMSYLMTLVILSDIQETEAVFSSKPTTWDRSKDTISLFRTVIPRGQLSFRTDSTFKHHRRLMGPAMTSKYLSSTTPKAAQAASELVELFMAKAKIAGDRGFQAEEDLNNATLDAICGMAFGTNWRLLKSRQEQIRRMPSVPTGSHGEAEFKLHKVPLAESLDYLFESIPMKSPVPTVSHFISRLNPAYHKHHRRLHTFLGKTISQARAKAQQMGADAAVELADNTLDMMVARELRGDDFMPDEDMRDELVVYLLAGTETSATTLAWWVKYMTNHPEIQRKLRAHLLDRLPQLLDRAPTFDDLTTTNVPYLDAVIHETLPMEDTMVLGRRIPKGTVLLGITATGWEDASTPVYAGDSADDEDTIARSQRLQGVRTDKTARKYGFWEAGTGRKFMPERWIDAAGLFDPNAGPSLPFSTGQRACFGKNLAMLELRVFVTQLNLAIFFAPVTEDQNSFVNYETVTNHPRQSIIRPVSWDSSMASATATATATATASASAAAASMPDHGA</sequence>
<dbReference type="PROSITE" id="PS00086">
    <property type="entry name" value="CYTOCHROME_P450"/>
    <property type="match status" value="1"/>
</dbReference>
<dbReference type="Pfam" id="PF00067">
    <property type="entry name" value="p450"/>
    <property type="match status" value="2"/>
</dbReference>
<keyword evidence="8 10" id="KW-0503">Monooxygenase</keyword>
<comment type="pathway">
    <text evidence="2">Secondary metabolite biosynthesis.</text>
</comment>
<dbReference type="STRING" id="1890683.A0A427YMX7"/>
<name>A0A427YMX7_9TREE</name>
<dbReference type="OrthoDB" id="1470350at2759"/>
<organism evidence="11 12">
    <name type="scientific">Saitozyma podzolica</name>
    <dbReference type="NCBI Taxonomy" id="1890683"/>
    <lineage>
        <taxon>Eukaryota</taxon>
        <taxon>Fungi</taxon>
        <taxon>Dikarya</taxon>
        <taxon>Basidiomycota</taxon>
        <taxon>Agaricomycotina</taxon>
        <taxon>Tremellomycetes</taxon>
        <taxon>Tremellales</taxon>
        <taxon>Trimorphomycetaceae</taxon>
        <taxon>Saitozyma</taxon>
    </lineage>
</organism>
<dbReference type="InterPro" id="IPR001128">
    <property type="entry name" value="Cyt_P450"/>
</dbReference>
<dbReference type="PANTHER" id="PTHR24305">
    <property type="entry name" value="CYTOCHROME P450"/>
    <property type="match status" value="1"/>
</dbReference>
<comment type="cofactor">
    <cofactor evidence="1 9">
        <name>heme</name>
        <dbReference type="ChEBI" id="CHEBI:30413"/>
    </cofactor>
</comment>
<evidence type="ECO:0000256" key="4">
    <source>
        <dbReference type="ARBA" id="ARBA00022617"/>
    </source>
</evidence>
<evidence type="ECO:0000256" key="8">
    <source>
        <dbReference type="ARBA" id="ARBA00023033"/>
    </source>
</evidence>
<keyword evidence="5 9" id="KW-0479">Metal-binding</keyword>
<gene>
    <name evidence="11" type="ORF">EHS25_008832</name>
</gene>
<dbReference type="EMBL" id="RSCD01000006">
    <property type="protein sequence ID" value="RSH92417.1"/>
    <property type="molecule type" value="Genomic_DNA"/>
</dbReference>
<dbReference type="InterPro" id="IPR036396">
    <property type="entry name" value="Cyt_P450_sf"/>
</dbReference>
<dbReference type="Proteomes" id="UP000279259">
    <property type="component" value="Unassembled WGS sequence"/>
</dbReference>
<feature type="binding site" description="axial binding residue" evidence="9">
    <location>
        <position position="509"/>
    </location>
    <ligand>
        <name>heme</name>
        <dbReference type="ChEBI" id="CHEBI:30413"/>
    </ligand>
    <ligandPart>
        <name>Fe</name>
        <dbReference type="ChEBI" id="CHEBI:18248"/>
    </ligandPart>
</feature>
<dbReference type="Gene3D" id="1.10.630.10">
    <property type="entry name" value="Cytochrome P450"/>
    <property type="match status" value="1"/>
</dbReference>
<evidence type="ECO:0000256" key="1">
    <source>
        <dbReference type="ARBA" id="ARBA00001971"/>
    </source>
</evidence>
<evidence type="ECO:0000256" key="9">
    <source>
        <dbReference type="PIRSR" id="PIRSR602401-1"/>
    </source>
</evidence>
<keyword evidence="6 10" id="KW-0560">Oxidoreductase</keyword>
<dbReference type="InterPro" id="IPR002401">
    <property type="entry name" value="Cyt_P450_E_grp-I"/>
</dbReference>
<dbReference type="GO" id="GO:0004497">
    <property type="term" value="F:monooxygenase activity"/>
    <property type="evidence" value="ECO:0007669"/>
    <property type="project" value="UniProtKB-KW"/>
</dbReference>
<dbReference type="GO" id="GO:0005506">
    <property type="term" value="F:iron ion binding"/>
    <property type="evidence" value="ECO:0007669"/>
    <property type="project" value="InterPro"/>
</dbReference>
<dbReference type="InterPro" id="IPR017972">
    <property type="entry name" value="Cyt_P450_CS"/>
</dbReference>
<dbReference type="PRINTS" id="PR00463">
    <property type="entry name" value="EP450I"/>
</dbReference>
<evidence type="ECO:0000313" key="12">
    <source>
        <dbReference type="Proteomes" id="UP000279259"/>
    </source>
</evidence>
<dbReference type="GO" id="GO:0020037">
    <property type="term" value="F:heme binding"/>
    <property type="evidence" value="ECO:0007669"/>
    <property type="project" value="InterPro"/>
</dbReference>
<accession>A0A427YMX7</accession>
<dbReference type="GO" id="GO:0016705">
    <property type="term" value="F:oxidoreductase activity, acting on paired donors, with incorporation or reduction of molecular oxygen"/>
    <property type="evidence" value="ECO:0007669"/>
    <property type="project" value="InterPro"/>
</dbReference>
<evidence type="ECO:0000256" key="3">
    <source>
        <dbReference type="ARBA" id="ARBA00010617"/>
    </source>
</evidence>
<evidence type="ECO:0000256" key="10">
    <source>
        <dbReference type="RuleBase" id="RU000461"/>
    </source>
</evidence>
<dbReference type="AlphaFoldDB" id="A0A427YMX7"/>
<evidence type="ECO:0000256" key="6">
    <source>
        <dbReference type="ARBA" id="ARBA00023002"/>
    </source>
</evidence>
<protein>
    <recommendedName>
        <fullName evidence="13">Cytochrome P450-dit2</fullName>
    </recommendedName>
</protein>
<evidence type="ECO:0000256" key="5">
    <source>
        <dbReference type="ARBA" id="ARBA00022723"/>
    </source>
</evidence>
<dbReference type="PRINTS" id="PR00385">
    <property type="entry name" value="P450"/>
</dbReference>